<dbReference type="HOGENOM" id="CLU_2487349_0_0_1"/>
<keyword evidence="2" id="KW-1185">Reference proteome</keyword>
<sequence length="87" mass="9860">MATQEKKRRPNNCRSMGVWLCLPAMEAGQQNCQRKCSPSLAPNIDRTGPRMTMLSLKPYKEICTMPIHGGNGWKEATLVQISSFYRD</sequence>
<dbReference type="EnsemblPlants" id="ORUFI07G23540.1">
    <property type="protein sequence ID" value="ORUFI07G23540.1"/>
    <property type="gene ID" value="ORUFI07G23540"/>
</dbReference>
<reference evidence="1" key="2">
    <citation type="submission" date="2015-06" db="UniProtKB">
        <authorList>
            <consortium name="EnsemblPlants"/>
        </authorList>
    </citation>
    <scope>IDENTIFICATION</scope>
</reference>
<dbReference type="AlphaFoldDB" id="A0A0E0QBD3"/>
<accession>A0A0E0QBD3</accession>
<proteinExistence type="predicted"/>
<dbReference type="OMA" id="PYKEICT"/>
<evidence type="ECO:0000313" key="1">
    <source>
        <dbReference type="EnsemblPlants" id="ORUFI07G23540.1"/>
    </source>
</evidence>
<name>A0A0E0QBD3_ORYRU</name>
<protein>
    <submittedName>
        <fullName evidence="1">Uncharacterized protein</fullName>
    </submittedName>
</protein>
<dbReference type="Gramene" id="ORUFI07G23540.1">
    <property type="protein sequence ID" value="ORUFI07G23540.1"/>
    <property type="gene ID" value="ORUFI07G23540"/>
</dbReference>
<evidence type="ECO:0000313" key="2">
    <source>
        <dbReference type="Proteomes" id="UP000008022"/>
    </source>
</evidence>
<reference evidence="2" key="1">
    <citation type="submission" date="2013-06" db="EMBL/GenBank/DDBJ databases">
        <authorList>
            <person name="Zhao Q."/>
        </authorList>
    </citation>
    <scope>NUCLEOTIDE SEQUENCE</scope>
    <source>
        <strain evidence="2">cv. W1943</strain>
    </source>
</reference>
<organism evidence="1 2">
    <name type="scientific">Oryza rufipogon</name>
    <name type="common">Brownbeard rice</name>
    <name type="synonym">Asian wild rice</name>
    <dbReference type="NCBI Taxonomy" id="4529"/>
    <lineage>
        <taxon>Eukaryota</taxon>
        <taxon>Viridiplantae</taxon>
        <taxon>Streptophyta</taxon>
        <taxon>Embryophyta</taxon>
        <taxon>Tracheophyta</taxon>
        <taxon>Spermatophyta</taxon>
        <taxon>Magnoliopsida</taxon>
        <taxon>Liliopsida</taxon>
        <taxon>Poales</taxon>
        <taxon>Poaceae</taxon>
        <taxon>BOP clade</taxon>
        <taxon>Oryzoideae</taxon>
        <taxon>Oryzeae</taxon>
        <taxon>Oryzinae</taxon>
        <taxon>Oryza</taxon>
    </lineage>
</organism>
<dbReference type="Proteomes" id="UP000008022">
    <property type="component" value="Unassembled WGS sequence"/>
</dbReference>